<feature type="region of interest" description="Disordered" evidence="1">
    <location>
        <begin position="133"/>
        <end position="240"/>
    </location>
</feature>
<dbReference type="Proteomes" id="UP001385951">
    <property type="component" value="Unassembled WGS sequence"/>
</dbReference>
<feature type="compositionally biased region" description="Basic and acidic residues" evidence="1">
    <location>
        <begin position="157"/>
        <end position="171"/>
    </location>
</feature>
<keyword evidence="3" id="KW-1185">Reference proteome</keyword>
<feature type="compositionally biased region" description="Low complexity" evidence="1">
    <location>
        <begin position="133"/>
        <end position="142"/>
    </location>
</feature>
<proteinExistence type="predicted"/>
<sequence>MSFAEISNALHELHTLITTLPVSVPLGKPDGALSVFTRLAPDPDEGPWFPLNKAWIRTFQGLSKEDQLVQITRGEHGVLAVYKCYQHFAQLPGMDLVLLGDQIRKFLNLVGEHIVQNLSENDRNVLRERMKQLTQGNHQQQQTAGESSSGIQTNPKDGPDQTEKAANDKGTQKKKRKKTSKPVDQVSGEGSKPKKQKRAKPSSPIVITDTSDANTSESDSEKDDPSDIEEVHTRAGRERSKAEWCFAQWTPSSALKKGEPVWKWECRWCRSMRTSPHTKGCSKYADEKLPLPPSSNFLSHLKNCKSLPNNPFSQYITVLPY</sequence>
<dbReference type="EMBL" id="JASBNA010000005">
    <property type="protein sequence ID" value="KAK7691324.1"/>
    <property type="molecule type" value="Genomic_DNA"/>
</dbReference>
<comment type="caution">
    <text evidence="2">The sequence shown here is derived from an EMBL/GenBank/DDBJ whole genome shotgun (WGS) entry which is preliminary data.</text>
</comment>
<reference evidence="2 3" key="1">
    <citation type="submission" date="2022-09" db="EMBL/GenBank/DDBJ databases">
        <authorList>
            <person name="Palmer J.M."/>
        </authorList>
    </citation>
    <scope>NUCLEOTIDE SEQUENCE [LARGE SCALE GENOMIC DNA]</scope>
    <source>
        <strain evidence="2 3">DSM 7382</strain>
    </source>
</reference>
<gene>
    <name evidence="2" type="ORF">QCA50_004718</name>
</gene>
<feature type="compositionally biased region" description="Basic and acidic residues" evidence="1">
    <location>
        <begin position="223"/>
        <end position="240"/>
    </location>
</feature>
<accession>A0AAW0GJJ9</accession>
<evidence type="ECO:0000313" key="3">
    <source>
        <dbReference type="Proteomes" id="UP001385951"/>
    </source>
</evidence>
<name>A0AAW0GJJ9_9APHY</name>
<protein>
    <submittedName>
        <fullName evidence="2">Uncharacterized protein</fullName>
    </submittedName>
</protein>
<dbReference type="AlphaFoldDB" id="A0AAW0GJJ9"/>
<feature type="compositionally biased region" description="Polar residues" evidence="1">
    <location>
        <begin position="143"/>
        <end position="155"/>
    </location>
</feature>
<organism evidence="2 3">
    <name type="scientific">Cerrena zonata</name>
    <dbReference type="NCBI Taxonomy" id="2478898"/>
    <lineage>
        <taxon>Eukaryota</taxon>
        <taxon>Fungi</taxon>
        <taxon>Dikarya</taxon>
        <taxon>Basidiomycota</taxon>
        <taxon>Agaricomycotina</taxon>
        <taxon>Agaricomycetes</taxon>
        <taxon>Polyporales</taxon>
        <taxon>Cerrenaceae</taxon>
        <taxon>Cerrena</taxon>
    </lineage>
</organism>
<evidence type="ECO:0000313" key="2">
    <source>
        <dbReference type="EMBL" id="KAK7691324.1"/>
    </source>
</evidence>
<evidence type="ECO:0000256" key="1">
    <source>
        <dbReference type="SAM" id="MobiDB-lite"/>
    </source>
</evidence>